<keyword evidence="4 6" id="KW-1133">Transmembrane helix</keyword>
<keyword evidence="2" id="KW-1003">Cell membrane</keyword>
<evidence type="ECO:0000256" key="1">
    <source>
        <dbReference type="ARBA" id="ARBA00004651"/>
    </source>
</evidence>
<dbReference type="PANTHER" id="PTHR36115">
    <property type="entry name" value="PROLINE-RICH ANTIGEN HOMOLOG-RELATED"/>
    <property type="match status" value="1"/>
</dbReference>
<feature type="transmembrane region" description="Helical" evidence="6">
    <location>
        <begin position="66"/>
        <end position="86"/>
    </location>
</feature>
<accession>A0ABW1MJE7</accession>
<organism evidence="8 9">
    <name type="scientific">Streptomyces ochraceiscleroticus</name>
    <dbReference type="NCBI Taxonomy" id="47761"/>
    <lineage>
        <taxon>Bacteria</taxon>
        <taxon>Bacillati</taxon>
        <taxon>Actinomycetota</taxon>
        <taxon>Actinomycetes</taxon>
        <taxon>Kitasatosporales</taxon>
        <taxon>Streptomycetaceae</taxon>
        <taxon>Streptomyces</taxon>
    </lineage>
</organism>
<keyword evidence="5 6" id="KW-0472">Membrane</keyword>
<reference evidence="9" key="1">
    <citation type="journal article" date="2019" name="Int. J. Syst. Evol. Microbiol.">
        <title>The Global Catalogue of Microorganisms (GCM) 10K type strain sequencing project: providing services to taxonomists for standard genome sequencing and annotation.</title>
        <authorList>
            <consortium name="The Broad Institute Genomics Platform"/>
            <consortium name="The Broad Institute Genome Sequencing Center for Infectious Disease"/>
            <person name="Wu L."/>
            <person name="Ma J."/>
        </authorList>
    </citation>
    <scope>NUCLEOTIDE SEQUENCE [LARGE SCALE GENOMIC DNA]</scope>
    <source>
        <strain evidence="9">CGMCC 1.15180</strain>
    </source>
</reference>
<dbReference type="PANTHER" id="PTHR36115:SF6">
    <property type="entry name" value="PROLINE-RICH ANTIGEN HOMOLOG"/>
    <property type="match status" value="1"/>
</dbReference>
<keyword evidence="3 6" id="KW-0812">Transmembrane</keyword>
<evidence type="ECO:0000256" key="3">
    <source>
        <dbReference type="ARBA" id="ARBA00022692"/>
    </source>
</evidence>
<evidence type="ECO:0000256" key="4">
    <source>
        <dbReference type="ARBA" id="ARBA00022989"/>
    </source>
</evidence>
<feature type="domain" description="RDD" evidence="7">
    <location>
        <begin position="18"/>
        <end position="141"/>
    </location>
</feature>
<proteinExistence type="predicted"/>
<dbReference type="Pfam" id="PF06271">
    <property type="entry name" value="RDD"/>
    <property type="match status" value="1"/>
</dbReference>
<dbReference type="RefSeq" id="WP_245659256.1">
    <property type="nucleotide sequence ID" value="NZ_JBHSPX010000004.1"/>
</dbReference>
<comment type="subcellular location">
    <subcellularLocation>
        <location evidence="1">Cell membrane</location>
        <topology evidence="1">Multi-pass membrane protein</topology>
    </subcellularLocation>
</comment>
<gene>
    <name evidence="8" type="ORF">ACFP4F_14640</name>
</gene>
<dbReference type="EMBL" id="JBHSPX010000004">
    <property type="protein sequence ID" value="MFC6063790.1"/>
    <property type="molecule type" value="Genomic_DNA"/>
</dbReference>
<feature type="transmembrane region" description="Helical" evidence="6">
    <location>
        <begin position="20"/>
        <end position="46"/>
    </location>
</feature>
<keyword evidence="9" id="KW-1185">Reference proteome</keyword>
<comment type="caution">
    <text evidence="8">The sequence shown here is derived from an EMBL/GenBank/DDBJ whole genome shotgun (WGS) entry which is preliminary data.</text>
</comment>
<evidence type="ECO:0000313" key="9">
    <source>
        <dbReference type="Proteomes" id="UP001596139"/>
    </source>
</evidence>
<dbReference type="InterPro" id="IPR010432">
    <property type="entry name" value="RDD"/>
</dbReference>
<evidence type="ECO:0000256" key="2">
    <source>
        <dbReference type="ARBA" id="ARBA00022475"/>
    </source>
</evidence>
<evidence type="ECO:0000313" key="8">
    <source>
        <dbReference type="EMBL" id="MFC6063790.1"/>
    </source>
</evidence>
<dbReference type="Proteomes" id="UP001596139">
    <property type="component" value="Unassembled WGS sequence"/>
</dbReference>
<name>A0ABW1MJE7_9ACTN</name>
<evidence type="ECO:0000256" key="5">
    <source>
        <dbReference type="ARBA" id="ARBA00023136"/>
    </source>
</evidence>
<sequence>MTEPGRQYDPVRMQGRAAGLVSRTVAALIDAFAVLGIGLAALLAAGAVRFMVVGPPFTIPHLPPRISTACGAALAVGYLAGSWLTAGRTAGARLMGLRVAARSGRPLGPGRALLRAALCVAFPWGLLWIPLSRHGRSLQDLVVASVVVHDWHGRTSPVPGDAARRARRLNGASDQIRRRLR</sequence>
<evidence type="ECO:0000256" key="6">
    <source>
        <dbReference type="SAM" id="Phobius"/>
    </source>
</evidence>
<dbReference type="InterPro" id="IPR051791">
    <property type="entry name" value="Pra-immunoreactive"/>
</dbReference>
<protein>
    <submittedName>
        <fullName evidence="8">RDD family protein</fullName>
    </submittedName>
</protein>
<evidence type="ECO:0000259" key="7">
    <source>
        <dbReference type="Pfam" id="PF06271"/>
    </source>
</evidence>